<keyword evidence="7" id="KW-1185">Reference proteome</keyword>
<evidence type="ECO:0000259" key="5">
    <source>
        <dbReference type="PROSITE" id="PS50106"/>
    </source>
</evidence>
<dbReference type="InterPro" id="IPR001478">
    <property type="entry name" value="PDZ"/>
</dbReference>
<name>A0A8J5CL85_CHIOP</name>
<keyword evidence="6" id="KW-0675">Receptor</keyword>
<dbReference type="Gene3D" id="2.30.42.10">
    <property type="match status" value="1"/>
</dbReference>
<keyword evidence="3" id="KW-0677">Repeat</keyword>
<feature type="region of interest" description="Disordered" evidence="4">
    <location>
        <begin position="57"/>
        <end position="95"/>
    </location>
</feature>
<dbReference type="CDD" id="cd06685">
    <property type="entry name" value="PDZ7_GRIP1-2-like"/>
    <property type="match status" value="1"/>
</dbReference>
<dbReference type="PANTHER" id="PTHR46227:SF2">
    <property type="entry name" value="FI03335P"/>
    <property type="match status" value="1"/>
</dbReference>
<dbReference type="InterPro" id="IPR043545">
    <property type="entry name" value="GRIP1/2"/>
</dbReference>
<dbReference type="OrthoDB" id="75502at2759"/>
<evidence type="ECO:0000256" key="3">
    <source>
        <dbReference type="ARBA" id="ARBA00022737"/>
    </source>
</evidence>
<dbReference type="EMBL" id="JACEEZ010006755">
    <property type="protein sequence ID" value="KAG0724563.1"/>
    <property type="molecule type" value="Genomic_DNA"/>
</dbReference>
<feature type="compositionally biased region" description="Basic and acidic residues" evidence="4">
    <location>
        <begin position="63"/>
        <end position="73"/>
    </location>
</feature>
<comment type="subcellular location">
    <subcellularLocation>
        <location evidence="1">Cytoplasm</location>
    </subcellularLocation>
</comment>
<accession>A0A8J5CL85</accession>
<evidence type="ECO:0000313" key="7">
    <source>
        <dbReference type="Proteomes" id="UP000770661"/>
    </source>
</evidence>
<dbReference type="PANTHER" id="PTHR46227">
    <property type="entry name" value="GLUTAMATE RECEPTOR-INTERACTING PROTEIN GRIP"/>
    <property type="match status" value="1"/>
</dbReference>
<dbReference type="SUPFAM" id="SSF50156">
    <property type="entry name" value="PDZ domain-like"/>
    <property type="match status" value="1"/>
</dbReference>
<dbReference type="SMART" id="SM00228">
    <property type="entry name" value="PDZ"/>
    <property type="match status" value="1"/>
</dbReference>
<protein>
    <submittedName>
        <fullName evidence="6">Glutamate receptor-interacting protein 2</fullName>
    </submittedName>
</protein>
<dbReference type="GO" id="GO:0098887">
    <property type="term" value="P:neurotransmitter receptor transport, endosome to postsynaptic membrane"/>
    <property type="evidence" value="ECO:0007669"/>
    <property type="project" value="TreeGrafter"/>
</dbReference>
<dbReference type="PROSITE" id="PS50106">
    <property type="entry name" value="PDZ"/>
    <property type="match status" value="1"/>
</dbReference>
<dbReference type="Pfam" id="PF00595">
    <property type="entry name" value="PDZ"/>
    <property type="match status" value="1"/>
</dbReference>
<dbReference type="GO" id="GO:0005737">
    <property type="term" value="C:cytoplasm"/>
    <property type="evidence" value="ECO:0007669"/>
    <property type="project" value="UniProtKB-SubCell"/>
</dbReference>
<gene>
    <name evidence="6" type="primary">grip2</name>
    <name evidence="6" type="ORF">GWK47_040362</name>
</gene>
<proteinExistence type="predicted"/>
<organism evidence="6 7">
    <name type="scientific">Chionoecetes opilio</name>
    <name type="common">Atlantic snow crab</name>
    <name type="synonym">Cancer opilio</name>
    <dbReference type="NCBI Taxonomy" id="41210"/>
    <lineage>
        <taxon>Eukaryota</taxon>
        <taxon>Metazoa</taxon>
        <taxon>Ecdysozoa</taxon>
        <taxon>Arthropoda</taxon>
        <taxon>Crustacea</taxon>
        <taxon>Multicrustacea</taxon>
        <taxon>Malacostraca</taxon>
        <taxon>Eumalacostraca</taxon>
        <taxon>Eucarida</taxon>
        <taxon>Decapoda</taxon>
        <taxon>Pleocyemata</taxon>
        <taxon>Brachyura</taxon>
        <taxon>Eubrachyura</taxon>
        <taxon>Majoidea</taxon>
        <taxon>Majidae</taxon>
        <taxon>Chionoecetes</taxon>
    </lineage>
</organism>
<sequence length="243" mass="26917">MIADLNHISESCGLREHPHLPPTHMPHHMQHHKEVHANGLEGLGSCKAVGETSNCATLGTRRRTGDRSEKEEGSYSVSHATLTFSTRTTSPPPDGGQVYQVSLHKDCIYEDFGFSVSDGLYEKGVYVNRIRKGGPADRSGVLKPYDRILQVNDTRTHDFDCCLTVPLMAAAGDRLVLVVSRNPHIHPTLDFSSDILASTWNNIEEGKEEEEEEEHNLAQEHANVLYSPLTPSFTPIPTVLKTL</sequence>
<evidence type="ECO:0000313" key="6">
    <source>
        <dbReference type="EMBL" id="KAG0724563.1"/>
    </source>
</evidence>
<feature type="compositionally biased region" description="Polar residues" evidence="4">
    <location>
        <begin position="75"/>
        <end position="89"/>
    </location>
</feature>
<comment type="caution">
    <text evidence="6">The sequence shown here is derived from an EMBL/GenBank/DDBJ whole genome shotgun (WGS) entry which is preliminary data.</text>
</comment>
<reference evidence="6" key="1">
    <citation type="submission" date="2020-07" db="EMBL/GenBank/DDBJ databases">
        <title>The High-quality genome of the commercially important snow crab, Chionoecetes opilio.</title>
        <authorList>
            <person name="Jeong J.-H."/>
            <person name="Ryu S."/>
        </authorList>
    </citation>
    <scope>NUCLEOTIDE SEQUENCE</scope>
    <source>
        <strain evidence="6">MADBK_172401_WGS</strain>
        <tissue evidence="6">Digestive gland</tissue>
    </source>
</reference>
<dbReference type="InterPro" id="IPR036034">
    <property type="entry name" value="PDZ_sf"/>
</dbReference>
<evidence type="ECO:0000256" key="4">
    <source>
        <dbReference type="SAM" id="MobiDB-lite"/>
    </source>
</evidence>
<evidence type="ECO:0000256" key="1">
    <source>
        <dbReference type="ARBA" id="ARBA00004496"/>
    </source>
</evidence>
<dbReference type="FunFam" id="2.30.42.10:FF:000035">
    <property type="entry name" value="Glutamate receptor interacting protein 1"/>
    <property type="match status" value="1"/>
</dbReference>
<feature type="domain" description="PDZ" evidence="5">
    <location>
        <begin position="100"/>
        <end position="183"/>
    </location>
</feature>
<dbReference type="Proteomes" id="UP000770661">
    <property type="component" value="Unassembled WGS sequence"/>
</dbReference>
<dbReference type="AlphaFoldDB" id="A0A8J5CL85"/>
<keyword evidence="2" id="KW-0963">Cytoplasm</keyword>
<evidence type="ECO:0000256" key="2">
    <source>
        <dbReference type="ARBA" id="ARBA00022490"/>
    </source>
</evidence>